<name>A0ABY4DY30_9NEIS</name>
<protein>
    <submittedName>
        <fullName evidence="2">N-ethylmaleimide reductase</fullName>
        <ecNumber evidence="2">1.3.1.-</ecNumber>
    </submittedName>
</protein>
<dbReference type="InterPro" id="IPR001155">
    <property type="entry name" value="OxRdtase_FMN_N"/>
</dbReference>
<accession>A0ABY4DY30</accession>
<dbReference type="PANTHER" id="PTHR22893:SF91">
    <property type="entry name" value="NADPH DEHYDROGENASE 2-RELATED"/>
    <property type="match status" value="1"/>
</dbReference>
<evidence type="ECO:0000259" key="1">
    <source>
        <dbReference type="Pfam" id="PF00724"/>
    </source>
</evidence>
<gene>
    <name evidence="2" type="primary">nemA</name>
    <name evidence="2" type="ORF">LVJ82_13285</name>
</gene>
<sequence>MNAYPYLLQRTRIGAMNLPNRVLMAPLTRLRASLPGDIPTDLMAEYYAQRASAGFIITEATQISAQAKGYQGAPGLHSDAQQRAWAKVTQAVHARGGRIGVQLWHTGLISHQSLQPDLRAPISASATQDLPTRTSVQDTAGQVYRVETTPSRAASLAEIQQVIADFAAATRRARAAGFDFVEIHGAHGYLLHQFLVAAVNQRDDAYGGSRDNRARLLLEVVDACVAAWDAEHIGIRISPIGKFNGMPGEFGADDTLWLVDELNQRGLMYLHISEPDFAGAASLSDAYRLEIRRRFDRAIIGAGLYTAAKANRLIEAGLIDAAAFGRDFIANPDLPERFANQAELNPYRAELAYGGGAAGYTDYPFLEAQCEGAAND</sequence>
<dbReference type="RefSeq" id="WP_058357882.1">
    <property type="nucleotide sequence ID" value="NZ_CABKVG010000010.1"/>
</dbReference>
<evidence type="ECO:0000313" key="3">
    <source>
        <dbReference type="Proteomes" id="UP000832011"/>
    </source>
</evidence>
<keyword evidence="2" id="KW-0560">Oxidoreductase</keyword>
<evidence type="ECO:0000313" key="2">
    <source>
        <dbReference type="EMBL" id="UOO88433.1"/>
    </source>
</evidence>
<dbReference type="CDD" id="cd02933">
    <property type="entry name" value="OYE_like_FMN"/>
    <property type="match status" value="1"/>
</dbReference>
<dbReference type="InterPro" id="IPR013785">
    <property type="entry name" value="Aldolase_TIM"/>
</dbReference>
<dbReference type="Gene3D" id="3.20.20.70">
    <property type="entry name" value="Aldolase class I"/>
    <property type="match status" value="1"/>
</dbReference>
<keyword evidence="3" id="KW-1185">Reference proteome</keyword>
<dbReference type="SUPFAM" id="SSF51395">
    <property type="entry name" value="FMN-linked oxidoreductases"/>
    <property type="match status" value="1"/>
</dbReference>
<dbReference type="NCBIfam" id="NF007899">
    <property type="entry name" value="PRK10605.1"/>
    <property type="match status" value="1"/>
</dbReference>
<dbReference type="GO" id="GO:0016491">
    <property type="term" value="F:oxidoreductase activity"/>
    <property type="evidence" value="ECO:0007669"/>
    <property type="project" value="UniProtKB-KW"/>
</dbReference>
<organism evidence="2 3">
    <name type="scientific">Vitreoscilla massiliensis</name>
    <dbReference type="NCBI Taxonomy" id="1689272"/>
    <lineage>
        <taxon>Bacteria</taxon>
        <taxon>Pseudomonadati</taxon>
        <taxon>Pseudomonadota</taxon>
        <taxon>Betaproteobacteria</taxon>
        <taxon>Neisseriales</taxon>
        <taxon>Neisseriaceae</taxon>
        <taxon>Vitreoscilla</taxon>
    </lineage>
</organism>
<feature type="domain" description="NADH:flavin oxidoreductase/NADH oxidase N-terminal" evidence="1">
    <location>
        <begin position="12"/>
        <end position="344"/>
    </location>
</feature>
<dbReference type="EMBL" id="CP091511">
    <property type="protein sequence ID" value="UOO88433.1"/>
    <property type="molecule type" value="Genomic_DNA"/>
</dbReference>
<dbReference type="PANTHER" id="PTHR22893">
    <property type="entry name" value="NADH OXIDOREDUCTASE-RELATED"/>
    <property type="match status" value="1"/>
</dbReference>
<dbReference type="Proteomes" id="UP000832011">
    <property type="component" value="Chromosome"/>
</dbReference>
<reference evidence="2 3" key="1">
    <citation type="journal article" date="2022" name="Res Sq">
        <title>Evolution of multicellular longitudinally dividing oral cavity symbionts (Neisseriaceae).</title>
        <authorList>
            <person name="Nyongesa S."/>
            <person name="Weber P."/>
            <person name="Bernet E."/>
            <person name="Pullido F."/>
            <person name="Nieckarz M."/>
            <person name="Delaby M."/>
            <person name="Nieves C."/>
            <person name="Viehboeck T."/>
            <person name="Krause N."/>
            <person name="Rivera-Millot A."/>
            <person name="Nakamura A."/>
            <person name="Vischer N."/>
            <person name="VanNieuwenhze M."/>
            <person name="Brun Y."/>
            <person name="Cava F."/>
            <person name="Bulgheresi S."/>
            <person name="Veyrier F."/>
        </authorList>
    </citation>
    <scope>NUCLEOTIDE SEQUENCE [LARGE SCALE GENOMIC DNA]</scope>
    <source>
        <strain evidence="2 3">SN4</strain>
    </source>
</reference>
<dbReference type="Pfam" id="PF00724">
    <property type="entry name" value="Oxidored_FMN"/>
    <property type="match status" value="1"/>
</dbReference>
<dbReference type="InterPro" id="IPR045247">
    <property type="entry name" value="Oye-like"/>
</dbReference>
<dbReference type="EC" id="1.3.1.-" evidence="2"/>
<proteinExistence type="predicted"/>